<dbReference type="EMBL" id="SDWU01000016">
    <property type="protein sequence ID" value="RYC00080.1"/>
    <property type="molecule type" value="Genomic_DNA"/>
</dbReference>
<dbReference type="InterPro" id="IPR046335">
    <property type="entry name" value="LacI/GalR-like_sensor"/>
</dbReference>
<evidence type="ECO:0000259" key="5">
    <source>
        <dbReference type="PROSITE" id="PS50932"/>
    </source>
</evidence>
<dbReference type="PROSITE" id="PS50932">
    <property type="entry name" value="HTH_LACI_2"/>
    <property type="match status" value="1"/>
</dbReference>
<evidence type="ECO:0000313" key="7">
    <source>
        <dbReference type="Proteomes" id="UP000293291"/>
    </source>
</evidence>
<dbReference type="Gene3D" id="3.40.50.2300">
    <property type="match status" value="2"/>
</dbReference>
<evidence type="ECO:0000256" key="1">
    <source>
        <dbReference type="ARBA" id="ARBA00022491"/>
    </source>
</evidence>
<dbReference type="PROSITE" id="PS00356">
    <property type="entry name" value="HTH_LACI_1"/>
    <property type="match status" value="1"/>
</dbReference>
<evidence type="ECO:0000313" key="6">
    <source>
        <dbReference type="EMBL" id="RYC00080.1"/>
    </source>
</evidence>
<keyword evidence="3 6" id="KW-0238">DNA-binding</keyword>
<dbReference type="CDD" id="cd06288">
    <property type="entry name" value="PBP1_sucrose_transcription_regulator"/>
    <property type="match status" value="1"/>
</dbReference>
<dbReference type="InterPro" id="IPR000843">
    <property type="entry name" value="HTH_LacI"/>
</dbReference>
<reference evidence="6 7" key="1">
    <citation type="submission" date="2019-01" db="EMBL/GenBank/DDBJ databases">
        <title>Novel species of Nocardioides.</title>
        <authorList>
            <person name="Liu Q."/>
            <person name="Xin Y.-H."/>
        </authorList>
    </citation>
    <scope>NUCLEOTIDE SEQUENCE [LARGE SCALE GENOMIC DNA]</scope>
    <source>
        <strain evidence="6 7">CGMCC 4.6875</strain>
    </source>
</reference>
<protein>
    <submittedName>
        <fullName evidence="6">LacI family DNA-binding transcriptional regulator</fullName>
    </submittedName>
</protein>
<organism evidence="6 7">
    <name type="scientific">Nocardioides ganghwensis</name>
    <dbReference type="NCBI Taxonomy" id="252230"/>
    <lineage>
        <taxon>Bacteria</taxon>
        <taxon>Bacillati</taxon>
        <taxon>Actinomycetota</taxon>
        <taxon>Actinomycetes</taxon>
        <taxon>Propionibacteriales</taxon>
        <taxon>Nocardioidaceae</taxon>
        <taxon>Nocardioides</taxon>
    </lineage>
</organism>
<sequence>METRRVMLADVAAAAGVSATTASYILNGRAAQMRIAPETDERVRAAAARLGYRPNRSARSLRTRRTATIGLVSDQIAGEQYGSSMLTGASLAARELDHLVVMGESGGDADLERLLLEEMRERDVDGIVYATRTARTIHLPDALRGVRSVLLNCEDPDERYASVLPDDEGGGRTAAATLVAAGVSEVWVVGEDPTPEATAGPRRMAGIRAGLAEAGLELAGVVACDWSVTEGFAATTRWLAGGGRAEGLVCMNDRVAMGVYQALAEAGLRVPDDVSVVSFDGSALAGWLRPVLSSVELPFTELGALAVRRLLDSDDHGGTETVPMVVRHGGSVRTARDGPA</sequence>
<dbReference type="SUPFAM" id="SSF53822">
    <property type="entry name" value="Periplasmic binding protein-like I"/>
    <property type="match status" value="1"/>
</dbReference>
<dbReference type="PANTHER" id="PTHR30146">
    <property type="entry name" value="LACI-RELATED TRANSCRIPTIONAL REPRESSOR"/>
    <property type="match status" value="1"/>
</dbReference>
<dbReference type="SUPFAM" id="SSF47413">
    <property type="entry name" value="lambda repressor-like DNA-binding domains"/>
    <property type="match status" value="1"/>
</dbReference>
<keyword evidence="2" id="KW-0805">Transcription regulation</keyword>
<dbReference type="AlphaFoldDB" id="A0A4Q2SCZ2"/>
<dbReference type="GO" id="GO:0003700">
    <property type="term" value="F:DNA-binding transcription factor activity"/>
    <property type="evidence" value="ECO:0007669"/>
    <property type="project" value="TreeGrafter"/>
</dbReference>
<dbReference type="GO" id="GO:0000976">
    <property type="term" value="F:transcription cis-regulatory region binding"/>
    <property type="evidence" value="ECO:0007669"/>
    <property type="project" value="TreeGrafter"/>
</dbReference>
<dbReference type="PANTHER" id="PTHR30146:SF148">
    <property type="entry name" value="HTH-TYPE TRANSCRIPTIONAL REPRESSOR PURR-RELATED"/>
    <property type="match status" value="1"/>
</dbReference>
<comment type="caution">
    <text evidence="6">The sequence shown here is derived from an EMBL/GenBank/DDBJ whole genome shotgun (WGS) entry which is preliminary data.</text>
</comment>
<keyword evidence="7" id="KW-1185">Reference proteome</keyword>
<dbReference type="Pfam" id="PF00356">
    <property type="entry name" value="LacI"/>
    <property type="match status" value="1"/>
</dbReference>
<evidence type="ECO:0000256" key="4">
    <source>
        <dbReference type="ARBA" id="ARBA00023163"/>
    </source>
</evidence>
<dbReference type="SMART" id="SM00354">
    <property type="entry name" value="HTH_LACI"/>
    <property type="match status" value="1"/>
</dbReference>
<dbReference type="Gene3D" id="1.10.260.40">
    <property type="entry name" value="lambda repressor-like DNA-binding domains"/>
    <property type="match status" value="1"/>
</dbReference>
<feature type="domain" description="HTH lacI-type" evidence="5">
    <location>
        <begin position="8"/>
        <end position="63"/>
    </location>
</feature>
<dbReference type="CDD" id="cd01392">
    <property type="entry name" value="HTH_LacI"/>
    <property type="match status" value="1"/>
</dbReference>
<dbReference type="RefSeq" id="WP_129455976.1">
    <property type="nucleotide sequence ID" value="NZ_JACXYX010000001.1"/>
</dbReference>
<dbReference type="InterPro" id="IPR028082">
    <property type="entry name" value="Peripla_BP_I"/>
</dbReference>
<dbReference type="OrthoDB" id="9798934at2"/>
<evidence type="ECO:0000256" key="3">
    <source>
        <dbReference type="ARBA" id="ARBA00023125"/>
    </source>
</evidence>
<dbReference type="Pfam" id="PF13377">
    <property type="entry name" value="Peripla_BP_3"/>
    <property type="match status" value="1"/>
</dbReference>
<gene>
    <name evidence="6" type="ORF">EUA07_14985</name>
</gene>
<evidence type="ECO:0000256" key="2">
    <source>
        <dbReference type="ARBA" id="ARBA00023015"/>
    </source>
</evidence>
<proteinExistence type="predicted"/>
<keyword evidence="4" id="KW-0804">Transcription</keyword>
<dbReference type="Proteomes" id="UP000293291">
    <property type="component" value="Unassembled WGS sequence"/>
</dbReference>
<keyword evidence="1" id="KW-0678">Repressor</keyword>
<dbReference type="InterPro" id="IPR010982">
    <property type="entry name" value="Lambda_DNA-bd_dom_sf"/>
</dbReference>
<name>A0A4Q2SCZ2_9ACTN</name>
<accession>A0A4Q2SCZ2</accession>